<dbReference type="RefSeq" id="WP_146453466.1">
    <property type="nucleotide sequence ID" value="NZ_SJPW01000001.1"/>
</dbReference>
<feature type="domain" description="O-antigen ligase-related" evidence="6">
    <location>
        <begin position="230"/>
        <end position="377"/>
    </location>
</feature>
<feature type="transmembrane region" description="Helical" evidence="5">
    <location>
        <begin position="124"/>
        <end position="144"/>
    </location>
</feature>
<dbReference type="Proteomes" id="UP000318288">
    <property type="component" value="Unassembled WGS sequence"/>
</dbReference>
<feature type="transmembrane region" description="Helical" evidence="5">
    <location>
        <begin position="153"/>
        <end position="174"/>
    </location>
</feature>
<feature type="transmembrane region" description="Helical" evidence="5">
    <location>
        <begin position="400"/>
        <end position="417"/>
    </location>
</feature>
<comment type="caution">
    <text evidence="7">The sequence shown here is derived from an EMBL/GenBank/DDBJ whole genome shotgun (WGS) entry which is preliminary data.</text>
</comment>
<evidence type="ECO:0000256" key="2">
    <source>
        <dbReference type="ARBA" id="ARBA00022692"/>
    </source>
</evidence>
<evidence type="ECO:0000256" key="3">
    <source>
        <dbReference type="ARBA" id="ARBA00022989"/>
    </source>
</evidence>
<keyword evidence="2 5" id="KW-0812">Transmembrane</keyword>
<proteinExistence type="predicted"/>
<reference evidence="7 8" key="1">
    <citation type="submission" date="2019-02" db="EMBL/GenBank/DDBJ databases">
        <title>Deep-cultivation of Planctomycetes and their phenomic and genomic characterization uncovers novel biology.</title>
        <authorList>
            <person name="Wiegand S."/>
            <person name="Jogler M."/>
            <person name="Boedeker C."/>
            <person name="Pinto D."/>
            <person name="Vollmers J."/>
            <person name="Rivas-Marin E."/>
            <person name="Kohn T."/>
            <person name="Peeters S.H."/>
            <person name="Heuer A."/>
            <person name="Rast P."/>
            <person name="Oberbeckmann S."/>
            <person name="Bunk B."/>
            <person name="Jeske O."/>
            <person name="Meyerdierks A."/>
            <person name="Storesund J.E."/>
            <person name="Kallscheuer N."/>
            <person name="Luecker S."/>
            <person name="Lage O.M."/>
            <person name="Pohl T."/>
            <person name="Merkel B.J."/>
            <person name="Hornburger P."/>
            <person name="Mueller R.-W."/>
            <person name="Bruemmer F."/>
            <person name="Labrenz M."/>
            <person name="Spormann A.M."/>
            <person name="Op Den Camp H."/>
            <person name="Overmann J."/>
            <person name="Amann R."/>
            <person name="Jetten M.S.M."/>
            <person name="Mascher T."/>
            <person name="Medema M.H."/>
            <person name="Devos D.P."/>
            <person name="Kaster A.-K."/>
            <person name="Ovreas L."/>
            <person name="Rohde M."/>
            <person name="Galperin M.Y."/>
            <person name="Jogler C."/>
        </authorList>
    </citation>
    <scope>NUCLEOTIDE SEQUENCE [LARGE SCALE GENOMIC DNA]</scope>
    <source>
        <strain evidence="7 8">Poly51</strain>
    </source>
</reference>
<gene>
    <name evidence="7" type="ORF">Poly51_01780</name>
</gene>
<keyword evidence="3 5" id="KW-1133">Transmembrane helix</keyword>
<keyword evidence="8" id="KW-1185">Reference proteome</keyword>
<evidence type="ECO:0000313" key="8">
    <source>
        <dbReference type="Proteomes" id="UP000318288"/>
    </source>
</evidence>
<keyword evidence="4 5" id="KW-0472">Membrane</keyword>
<feature type="transmembrane region" description="Helical" evidence="5">
    <location>
        <begin position="220"/>
        <end position="239"/>
    </location>
</feature>
<protein>
    <submittedName>
        <fullName evidence="7">O-Antigen ligase</fullName>
    </submittedName>
</protein>
<dbReference type="EMBL" id="SJPW01000001">
    <property type="protein sequence ID" value="TWU59905.1"/>
    <property type="molecule type" value="Genomic_DNA"/>
</dbReference>
<evidence type="ECO:0000313" key="7">
    <source>
        <dbReference type="EMBL" id="TWU59905.1"/>
    </source>
</evidence>
<dbReference type="OrthoDB" id="236730at2"/>
<dbReference type="PANTHER" id="PTHR37422:SF21">
    <property type="entry name" value="EXOQ-LIKE PROTEIN"/>
    <property type="match status" value="1"/>
</dbReference>
<evidence type="ECO:0000259" key="6">
    <source>
        <dbReference type="Pfam" id="PF04932"/>
    </source>
</evidence>
<evidence type="ECO:0000256" key="5">
    <source>
        <dbReference type="SAM" id="Phobius"/>
    </source>
</evidence>
<feature type="transmembrane region" description="Helical" evidence="5">
    <location>
        <begin position="194"/>
        <end position="213"/>
    </location>
</feature>
<feature type="transmembrane region" description="Helical" evidence="5">
    <location>
        <begin position="269"/>
        <end position="287"/>
    </location>
</feature>
<dbReference type="InterPro" id="IPR051533">
    <property type="entry name" value="WaaL-like"/>
</dbReference>
<dbReference type="PANTHER" id="PTHR37422">
    <property type="entry name" value="TEICHURONIC ACID BIOSYNTHESIS PROTEIN TUAE"/>
    <property type="match status" value="1"/>
</dbReference>
<accession>A0A5C6FGD8</accession>
<dbReference type="InterPro" id="IPR007016">
    <property type="entry name" value="O-antigen_ligase-rel_domated"/>
</dbReference>
<comment type="subcellular location">
    <subcellularLocation>
        <location evidence="1">Membrane</location>
        <topology evidence="1">Multi-pass membrane protein</topology>
    </subcellularLocation>
</comment>
<organism evidence="7 8">
    <name type="scientific">Rubripirellula tenax</name>
    <dbReference type="NCBI Taxonomy" id="2528015"/>
    <lineage>
        <taxon>Bacteria</taxon>
        <taxon>Pseudomonadati</taxon>
        <taxon>Planctomycetota</taxon>
        <taxon>Planctomycetia</taxon>
        <taxon>Pirellulales</taxon>
        <taxon>Pirellulaceae</taxon>
        <taxon>Rubripirellula</taxon>
    </lineage>
</organism>
<feature type="transmembrane region" description="Helical" evidence="5">
    <location>
        <begin position="68"/>
        <end position="87"/>
    </location>
</feature>
<name>A0A5C6FGD8_9BACT</name>
<sequence length="459" mass="49843">MTPSITAPTQSTFALSHDDRSVVGSDLNAAQKRWLERFALIAIWLLPIMVFTMPTAKFTTAWQPLDTAKLLVLFLTCSGGALSLAYVRSTHVLRRVLDPLTPFYLFLGWALVSVLWSPLKSVTIAQSGGLVAMLFFATIVAIVCTDIERAKRLLFHLCSMMLVANAVVLMAYVINPEMSGLDRGRIHSGGDGLIHPTAAGATASLGLLLPVMCHWIGGYAWAKRFMLPCLVIHGAVLVLSNSRTALAMGFVTIGAILFWYSTNRQRATTIFAGSMLLVAIMILDPGFEMASSTADVGTQFVSRGQSGEQLKGVSGRGELWAAVWNEYQKSMLLGHGYFVTSETGQLHVWHETHNYTAHNLALQILASTGAIGFLLFAFALLQVFVASLTLGKGDANQRHFLVMILVTTIWFLGWSQLGDSFLGPIRPESILFFTFVGIGVGQSTRLLAPPGHHSSSANP</sequence>
<feature type="transmembrane region" description="Helical" evidence="5">
    <location>
        <begin position="38"/>
        <end position="56"/>
    </location>
</feature>
<dbReference type="GO" id="GO:0016874">
    <property type="term" value="F:ligase activity"/>
    <property type="evidence" value="ECO:0007669"/>
    <property type="project" value="UniProtKB-KW"/>
</dbReference>
<evidence type="ECO:0000256" key="4">
    <source>
        <dbReference type="ARBA" id="ARBA00023136"/>
    </source>
</evidence>
<feature type="transmembrane region" description="Helical" evidence="5">
    <location>
        <begin position="364"/>
        <end position="388"/>
    </location>
</feature>
<keyword evidence="7" id="KW-0436">Ligase</keyword>
<evidence type="ECO:0000256" key="1">
    <source>
        <dbReference type="ARBA" id="ARBA00004141"/>
    </source>
</evidence>
<feature type="transmembrane region" description="Helical" evidence="5">
    <location>
        <begin position="99"/>
        <end position="118"/>
    </location>
</feature>
<dbReference type="Pfam" id="PF04932">
    <property type="entry name" value="Wzy_C"/>
    <property type="match status" value="1"/>
</dbReference>
<dbReference type="GO" id="GO:0016020">
    <property type="term" value="C:membrane"/>
    <property type="evidence" value="ECO:0007669"/>
    <property type="project" value="UniProtKB-SubCell"/>
</dbReference>
<dbReference type="AlphaFoldDB" id="A0A5C6FGD8"/>
<feature type="transmembrane region" description="Helical" evidence="5">
    <location>
        <begin position="245"/>
        <end position="262"/>
    </location>
</feature>